<protein>
    <recommendedName>
        <fullName evidence="1">PD-(D/E)XK endonuclease-like domain-containing protein</fullName>
    </recommendedName>
</protein>
<evidence type="ECO:0000259" key="1">
    <source>
        <dbReference type="Pfam" id="PF12705"/>
    </source>
</evidence>
<dbReference type="InterPro" id="IPR038726">
    <property type="entry name" value="PDDEXK_AddAB-type"/>
</dbReference>
<accession>A0A0F8X077</accession>
<dbReference type="InterPro" id="IPR011604">
    <property type="entry name" value="PDDEXK-like_dom_sf"/>
</dbReference>
<feature type="non-terminal residue" evidence="2">
    <location>
        <position position="298"/>
    </location>
</feature>
<proteinExistence type="predicted"/>
<evidence type="ECO:0000313" key="2">
    <source>
        <dbReference type="EMBL" id="KKK54195.1"/>
    </source>
</evidence>
<name>A0A0F8X077_9ZZZZ</name>
<sequence>MPEYDESQDTLIRQSTIGQMQLCPGRVKWVDHPDYLGMLSEPLVFGTVVHEIISRHLIEGELQETMLLSMDEWVEAILVDQYDWTLTKVPLVRDFFSEIAVAYRTWMQNVLPTLDLNKVAIVEERQLMYLGPGHLGKIFLHGTADIVFTDLLMDWKTSGRAWKQAKADFSIQASLYMPLHKQTLDLSIQDFWFWVLNRSQGVWQLFKTKRTVAQINSALATALEYGRQIEANAFPCTPVPEAAFNKQRGWYCKPKFCSAWNVCDSKYMNDGFNEKEVAERIVAHNKNKSVLSVSCELY</sequence>
<feature type="domain" description="PD-(D/E)XK endonuclease-like" evidence="1">
    <location>
        <begin position="41"/>
        <end position="264"/>
    </location>
</feature>
<reference evidence="2" key="1">
    <citation type="journal article" date="2015" name="Nature">
        <title>Complex archaea that bridge the gap between prokaryotes and eukaryotes.</title>
        <authorList>
            <person name="Spang A."/>
            <person name="Saw J.H."/>
            <person name="Jorgensen S.L."/>
            <person name="Zaremba-Niedzwiedzka K."/>
            <person name="Martijn J."/>
            <person name="Lind A.E."/>
            <person name="van Eijk R."/>
            <person name="Schleper C."/>
            <person name="Guy L."/>
            <person name="Ettema T.J."/>
        </authorList>
    </citation>
    <scope>NUCLEOTIDE SEQUENCE</scope>
</reference>
<dbReference type="EMBL" id="LAZR01066118">
    <property type="protein sequence ID" value="KKK54195.1"/>
    <property type="molecule type" value="Genomic_DNA"/>
</dbReference>
<dbReference type="Gene3D" id="3.90.320.10">
    <property type="match status" value="1"/>
</dbReference>
<dbReference type="AlphaFoldDB" id="A0A0F8X077"/>
<comment type="caution">
    <text evidence="2">The sequence shown here is derived from an EMBL/GenBank/DDBJ whole genome shotgun (WGS) entry which is preliminary data.</text>
</comment>
<organism evidence="2">
    <name type="scientific">marine sediment metagenome</name>
    <dbReference type="NCBI Taxonomy" id="412755"/>
    <lineage>
        <taxon>unclassified sequences</taxon>
        <taxon>metagenomes</taxon>
        <taxon>ecological metagenomes</taxon>
    </lineage>
</organism>
<gene>
    <name evidence="2" type="ORF">LCGC14_3087180</name>
</gene>
<dbReference type="Pfam" id="PF12705">
    <property type="entry name" value="PDDEXK_1"/>
    <property type="match status" value="1"/>
</dbReference>